<dbReference type="EMBL" id="JBHTBJ010000001">
    <property type="protein sequence ID" value="MFC7272804.1"/>
    <property type="molecule type" value="Genomic_DNA"/>
</dbReference>
<evidence type="ECO:0000313" key="2">
    <source>
        <dbReference type="Proteomes" id="UP001596548"/>
    </source>
</evidence>
<gene>
    <name evidence="1" type="ORF">ACFQS1_02325</name>
</gene>
<dbReference type="RefSeq" id="WP_378964219.1">
    <property type="nucleotide sequence ID" value="NZ_JBHTBJ010000001.1"/>
</dbReference>
<name>A0ABW2HLW6_9ACTN</name>
<evidence type="ECO:0000313" key="1">
    <source>
        <dbReference type="EMBL" id="MFC7272804.1"/>
    </source>
</evidence>
<dbReference type="SUPFAM" id="SSF140453">
    <property type="entry name" value="EsxAB dimer-like"/>
    <property type="match status" value="1"/>
</dbReference>
<dbReference type="InterPro" id="IPR036689">
    <property type="entry name" value="ESAT-6-like_sf"/>
</dbReference>
<sequence>MAEFFQVELDTLAQYATTLQQAQQQLADLPKLLSGNDTQLGNGKLNDAAGDFQHCWEYGAKQLGELVAETTGAVRDVQQAYTGTDKAIADAVSSLKQPLGMINQAL</sequence>
<comment type="caution">
    <text evidence="1">The sequence shown here is derived from an EMBL/GenBank/DDBJ whole genome shotgun (WGS) entry which is preliminary data.</text>
</comment>
<dbReference type="Proteomes" id="UP001596548">
    <property type="component" value="Unassembled WGS sequence"/>
</dbReference>
<accession>A0ABW2HLW6</accession>
<protein>
    <recommendedName>
        <fullName evidence="3">WXG100 family type VII secretion target</fullName>
    </recommendedName>
</protein>
<keyword evidence="2" id="KW-1185">Reference proteome</keyword>
<proteinExistence type="predicted"/>
<evidence type="ECO:0008006" key="3">
    <source>
        <dbReference type="Google" id="ProtNLM"/>
    </source>
</evidence>
<reference evidence="2" key="1">
    <citation type="journal article" date="2019" name="Int. J. Syst. Evol. Microbiol.">
        <title>The Global Catalogue of Microorganisms (GCM) 10K type strain sequencing project: providing services to taxonomists for standard genome sequencing and annotation.</title>
        <authorList>
            <consortium name="The Broad Institute Genomics Platform"/>
            <consortium name="The Broad Institute Genome Sequencing Center for Infectious Disease"/>
            <person name="Wu L."/>
            <person name="Ma J."/>
        </authorList>
    </citation>
    <scope>NUCLEOTIDE SEQUENCE [LARGE SCALE GENOMIC DNA]</scope>
    <source>
        <strain evidence="2">XZYJT-10</strain>
    </source>
</reference>
<organism evidence="1 2">
    <name type="scientific">Paractinoplanes rhizophilus</name>
    <dbReference type="NCBI Taxonomy" id="1416877"/>
    <lineage>
        <taxon>Bacteria</taxon>
        <taxon>Bacillati</taxon>
        <taxon>Actinomycetota</taxon>
        <taxon>Actinomycetes</taxon>
        <taxon>Micromonosporales</taxon>
        <taxon>Micromonosporaceae</taxon>
        <taxon>Paractinoplanes</taxon>
    </lineage>
</organism>